<dbReference type="Proteomes" id="UP001501257">
    <property type="component" value="Unassembled WGS sequence"/>
</dbReference>
<proteinExistence type="inferred from homology"/>
<dbReference type="RefSeq" id="WP_210101444.1">
    <property type="nucleotide sequence ID" value="NZ_BAABLK010000092.1"/>
</dbReference>
<dbReference type="InterPro" id="IPR016160">
    <property type="entry name" value="Ald_DH_CS_CYS"/>
</dbReference>
<feature type="domain" description="Aldehyde dehydrogenase" evidence="4">
    <location>
        <begin position="15"/>
        <end position="473"/>
    </location>
</feature>
<evidence type="ECO:0000256" key="2">
    <source>
        <dbReference type="PROSITE-ProRule" id="PRU10007"/>
    </source>
</evidence>
<evidence type="ECO:0000313" key="5">
    <source>
        <dbReference type="EMBL" id="GAA5228975.1"/>
    </source>
</evidence>
<accession>A0ABP9TRZ6</accession>
<keyword evidence="1 3" id="KW-0560">Oxidoreductase</keyword>
<dbReference type="CDD" id="cd07114">
    <property type="entry name" value="ALDH_DhaS"/>
    <property type="match status" value="1"/>
</dbReference>
<dbReference type="InterPro" id="IPR016162">
    <property type="entry name" value="Ald_DH_N"/>
</dbReference>
<keyword evidence="6" id="KW-1185">Reference proteome</keyword>
<name>A0ABP9TRZ6_9MICC</name>
<dbReference type="PROSITE" id="PS00687">
    <property type="entry name" value="ALDEHYDE_DEHYDR_GLU"/>
    <property type="match status" value="1"/>
</dbReference>
<dbReference type="InterPro" id="IPR016161">
    <property type="entry name" value="Ald_DH/histidinol_DH"/>
</dbReference>
<dbReference type="Gene3D" id="3.40.309.10">
    <property type="entry name" value="Aldehyde Dehydrogenase, Chain A, domain 2"/>
    <property type="match status" value="1"/>
</dbReference>
<dbReference type="EMBL" id="BAABLK010000092">
    <property type="protein sequence ID" value="GAA5228975.1"/>
    <property type="molecule type" value="Genomic_DNA"/>
</dbReference>
<protein>
    <submittedName>
        <fullName evidence="5">Aldehyde dehydrogenase</fullName>
    </submittedName>
</protein>
<dbReference type="InterPro" id="IPR016163">
    <property type="entry name" value="Ald_DH_C"/>
</dbReference>
<dbReference type="Pfam" id="PF00171">
    <property type="entry name" value="Aldedh"/>
    <property type="match status" value="1"/>
</dbReference>
<dbReference type="InterPro" id="IPR029510">
    <property type="entry name" value="Ald_DH_CS_GLU"/>
</dbReference>
<comment type="similarity">
    <text evidence="3">Belongs to the aldehyde dehydrogenase family.</text>
</comment>
<dbReference type="InterPro" id="IPR015590">
    <property type="entry name" value="Aldehyde_DH_dom"/>
</dbReference>
<feature type="active site" evidence="2">
    <location>
        <position position="248"/>
    </location>
</feature>
<evidence type="ECO:0000313" key="6">
    <source>
        <dbReference type="Proteomes" id="UP001501257"/>
    </source>
</evidence>
<evidence type="ECO:0000256" key="1">
    <source>
        <dbReference type="ARBA" id="ARBA00023002"/>
    </source>
</evidence>
<evidence type="ECO:0000259" key="4">
    <source>
        <dbReference type="Pfam" id="PF00171"/>
    </source>
</evidence>
<comment type="caution">
    <text evidence="5">The sequence shown here is derived from an EMBL/GenBank/DDBJ whole genome shotgun (WGS) entry which is preliminary data.</text>
</comment>
<gene>
    <name evidence="5" type="ORF">GCM10025778_35140</name>
</gene>
<dbReference type="SUPFAM" id="SSF53720">
    <property type="entry name" value="ALDH-like"/>
    <property type="match status" value="1"/>
</dbReference>
<reference evidence="6" key="1">
    <citation type="journal article" date="2019" name="Int. J. Syst. Evol. Microbiol.">
        <title>The Global Catalogue of Microorganisms (GCM) 10K type strain sequencing project: providing services to taxonomists for standard genome sequencing and annotation.</title>
        <authorList>
            <consortium name="The Broad Institute Genomics Platform"/>
            <consortium name="The Broad Institute Genome Sequencing Center for Infectious Disease"/>
            <person name="Wu L."/>
            <person name="Ma J."/>
        </authorList>
    </citation>
    <scope>NUCLEOTIDE SEQUENCE [LARGE SCALE GENOMIC DNA]</scope>
    <source>
        <strain evidence="6">JCM 18952</strain>
    </source>
</reference>
<evidence type="ECO:0000256" key="3">
    <source>
        <dbReference type="RuleBase" id="RU003345"/>
    </source>
</evidence>
<organism evidence="5 6">
    <name type="scientific">Paeniglutamicibacter antarcticus</name>
    <dbReference type="NCBI Taxonomy" id="494023"/>
    <lineage>
        <taxon>Bacteria</taxon>
        <taxon>Bacillati</taxon>
        <taxon>Actinomycetota</taxon>
        <taxon>Actinomycetes</taxon>
        <taxon>Micrococcales</taxon>
        <taxon>Micrococcaceae</taxon>
        <taxon>Paeniglutamicibacter</taxon>
    </lineage>
</organism>
<sequence>MKHFKMTIGSRQTASSSGETLVATNPYTGEDFATIPNASAEDVTEAIGEAKKAFDTVWSLTNGYERSRLMNKLADILDANATELGELESADNGKLVAETTNQARFSARMYRFYAGQADKIFGSVIPLDRPGFFDYTRRVPVGVAVLITAWNSPMQLLSNKLAPALAAGNTVVVKPSEHASTSTLKFAEYVRQAGFPEGVFNVVTGGPHVGEALTTDRRVGRISFTGSVQVGQAIQRAAASTLIPVTLELGGKSPNIIFDDADIDAAVKGAAAGIFGAGGQSCIAGSRLLVQRGVYERVVAELAELADGIRLGNPAEVGVQMGPVANRPQHERITSMVKDASRDAVMATKGGRDLSALGNGLFVEPVVFRDVSNDSDIARHEVFGPVLSVIPFETEEEAIAMANDSDFGLASGVWTQNLGRAHRVADRIEAGTVWVNTYRVSQAQAPFGGVKQSGYGRERGVEAIDDYLTTKNIMINLTNEPDKSF</sequence>
<dbReference type="PROSITE" id="PS00070">
    <property type="entry name" value="ALDEHYDE_DEHYDR_CYS"/>
    <property type="match status" value="1"/>
</dbReference>
<dbReference type="Gene3D" id="3.40.605.10">
    <property type="entry name" value="Aldehyde Dehydrogenase, Chain A, domain 1"/>
    <property type="match status" value="1"/>
</dbReference>
<dbReference type="PANTHER" id="PTHR11699">
    <property type="entry name" value="ALDEHYDE DEHYDROGENASE-RELATED"/>
    <property type="match status" value="1"/>
</dbReference>